<accession>A0A9P0AAN1</accession>
<dbReference type="AlphaFoldDB" id="A0A9P0AAN1"/>
<evidence type="ECO:0000256" key="1">
    <source>
        <dbReference type="SAM" id="MobiDB-lite"/>
    </source>
</evidence>
<feature type="region of interest" description="Disordered" evidence="1">
    <location>
        <begin position="160"/>
        <end position="190"/>
    </location>
</feature>
<keyword evidence="4" id="KW-1185">Reference proteome</keyword>
<organism evidence="3 4">
    <name type="scientific">Bemisia tabaci</name>
    <name type="common">Sweetpotato whitefly</name>
    <name type="synonym">Aleurodes tabaci</name>
    <dbReference type="NCBI Taxonomy" id="7038"/>
    <lineage>
        <taxon>Eukaryota</taxon>
        <taxon>Metazoa</taxon>
        <taxon>Ecdysozoa</taxon>
        <taxon>Arthropoda</taxon>
        <taxon>Hexapoda</taxon>
        <taxon>Insecta</taxon>
        <taxon>Pterygota</taxon>
        <taxon>Neoptera</taxon>
        <taxon>Paraneoptera</taxon>
        <taxon>Hemiptera</taxon>
        <taxon>Sternorrhyncha</taxon>
        <taxon>Aleyrodoidea</taxon>
        <taxon>Aleyrodidae</taxon>
        <taxon>Aleyrodinae</taxon>
        <taxon>Bemisia</taxon>
    </lineage>
</organism>
<name>A0A9P0AAN1_BEMTA</name>
<dbReference type="Pfam" id="PF10545">
    <property type="entry name" value="MADF_DNA_bdg"/>
    <property type="match status" value="1"/>
</dbReference>
<dbReference type="InterPro" id="IPR039353">
    <property type="entry name" value="TF_Adf1"/>
</dbReference>
<feature type="domain" description="MADF" evidence="2">
    <location>
        <begin position="61"/>
        <end position="157"/>
    </location>
</feature>
<dbReference type="EMBL" id="OU963864">
    <property type="protein sequence ID" value="CAH0387358.1"/>
    <property type="molecule type" value="Genomic_DNA"/>
</dbReference>
<dbReference type="PANTHER" id="PTHR12243:SF60">
    <property type="entry name" value="SI:CH211-15D5.12-RELATED"/>
    <property type="match status" value="1"/>
</dbReference>
<reference evidence="3" key="1">
    <citation type="submission" date="2021-12" db="EMBL/GenBank/DDBJ databases">
        <authorList>
            <person name="King R."/>
        </authorList>
    </citation>
    <scope>NUCLEOTIDE SEQUENCE</scope>
</reference>
<dbReference type="PROSITE" id="PS51029">
    <property type="entry name" value="MADF"/>
    <property type="match status" value="1"/>
</dbReference>
<dbReference type="InterPro" id="IPR006578">
    <property type="entry name" value="MADF-dom"/>
</dbReference>
<proteinExistence type="predicted"/>
<sequence length="280" mass="31982">MRYRTPDSVRERHSCALPPTRAFFKRPFACCLFPHFIRRLPPPPFEQMKIGIMDEPAFNIKFVEIVKRHPCLYDFTSPDYSKREANDHAWAVVSSEMKMSVPQCKEKWRNLRTALARSLKLKKLTSNEPTNSSAAKPKKNKEYYLKEAMGFILPFLRSKGPTDGPDSGGTDAAYEYSNDGEVYNPHCNEPNDYRTHYDPRHFADCSPAEYSSSSSVAGVSRKRSYEPSADEDYSQCYEMTPNPSRIPTRGDAEDSNKLLSDCFEFMQTSMTRTATLISSS</sequence>
<evidence type="ECO:0000313" key="3">
    <source>
        <dbReference type="EMBL" id="CAH0387358.1"/>
    </source>
</evidence>
<dbReference type="GO" id="GO:0006357">
    <property type="term" value="P:regulation of transcription by RNA polymerase II"/>
    <property type="evidence" value="ECO:0007669"/>
    <property type="project" value="TreeGrafter"/>
</dbReference>
<feature type="region of interest" description="Disordered" evidence="1">
    <location>
        <begin position="227"/>
        <end position="252"/>
    </location>
</feature>
<evidence type="ECO:0000313" key="4">
    <source>
        <dbReference type="Proteomes" id="UP001152759"/>
    </source>
</evidence>
<protein>
    <recommendedName>
        <fullName evidence="2">MADF domain-containing protein</fullName>
    </recommendedName>
</protein>
<dbReference type="SMART" id="SM00595">
    <property type="entry name" value="MADF"/>
    <property type="match status" value="1"/>
</dbReference>
<evidence type="ECO:0000259" key="2">
    <source>
        <dbReference type="PROSITE" id="PS51029"/>
    </source>
</evidence>
<dbReference type="Proteomes" id="UP001152759">
    <property type="component" value="Chromosome 3"/>
</dbReference>
<dbReference type="GO" id="GO:0005667">
    <property type="term" value="C:transcription regulator complex"/>
    <property type="evidence" value="ECO:0007669"/>
    <property type="project" value="TreeGrafter"/>
</dbReference>
<dbReference type="GO" id="GO:0005634">
    <property type="term" value="C:nucleus"/>
    <property type="evidence" value="ECO:0007669"/>
    <property type="project" value="TreeGrafter"/>
</dbReference>
<feature type="compositionally biased region" description="Low complexity" evidence="1">
    <location>
        <begin position="161"/>
        <end position="171"/>
    </location>
</feature>
<dbReference type="PANTHER" id="PTHR12243">
    <property type="entry name" value="MADF DOMAIN TRANSCRIPTION FACTOR"/>
    <property type="match status" value="1"/>
</dbReference>
<gene>
    <name evidence="3" type="ORF">BEMITA_LOCUS6382</name>
</gene>